<organism evidence="1 2">
    <name type="scientific">Helicobacter mustelae (strain ATCC 43772 / CCUG 25715 / CIP 103759 / LMG 18044 / NCTC 12198 / R85-136P)</name>
    <name type="common">Campylobacter mustelae</name>
    <dbReference type="NCBI Taxonomy" id="679897"/>
    <lineage>
        <taxon>Bacteria</taxon>
        <taxon>Pseudomonadati</taxon>
        <taxon>Campylobacterota</taxon>
        <taxon>Epsilonproteobacteria</taxon>
        <taxon>Campylobacterales</taxon>
        <taxon>Helicobacteraceae</taxon>
        <taxon>Helicobacter</taxon>
    </lineage>
</organism>
<reference evidence="1 2" key="1">
    <citation type="journal article" date="2010" name="BMC Genomics">
        <title>Comparative genomics and proteomics of Helicobacter mustelae, an ulcerogenic and carcinogenic gastric pathogen.</title>
        <authorList>
            <person name="O'Toole P.W."/>
            <person name="Snelling W.J."/>
            <person name="Canchaya C."/>
            <person name="Forde B.M."/>
            <person name="Hardie K.R."/>
            <person name="Josenhans C."/>
            <person name="Graham R.L.J."/>
            <person name="McMullan G."/>
            <person name="Parkhill J."/>
            <person name="Belda E."/>
            <person name="Bentley S.D."/>
        </authorList>
    </citation>
    <scope>NUCLEOTIDE SEQUENCE [LARGE SCALE GENOMIC DNA]</scope>
    <source>
        <strain evidence="2">ATCC 43772 / LMG 18044 / NCTC 12198 / 12198</strain>
    </source>
</reference>
<dbReference type="AlphaFoldDB" id="D3UJF1"/>
<evidence type="ECO:0000313" key="1">
    <source>
        <dbReference type="EMBL" id="CBG40627.1"/>
    </source>
</evidence>
<dbReference type="HOGENOM" id="CLU_2259889_0_0_7"/>
<dbReference type="KEGG" id="hms:HMU13740"/>
<proteinExistence type="predicted"/>
<gene>
    <name evidence="1" type="ordered locus">HMU13740</name>
</gene>
<accession>D3UJF1</accession>
<sequence>MRGCSFPRFPEEGFLFAIATLTRELLFSFTRGRGLNGKYGQELRSCAKSPLPLMDPHPGQALLFTVGIRPQGFFKMLPLVPVPCSRTPPYAAPYTLVLQPLHS</sequence>
<name>D3UJF1_HELM1</name>
<keyword evidence="2" id="KW-1185">Reference proteome</keyword>
<dbReference type="EMBL" id="FN555004">
    <property type="protein sequence ID" value="CBG40627.1"/>
    <property type="molecule type" value="Genomic_DNA"/>
</dbReference>
<dbReference type="Proteomes" id="UP000001522">
    <property type="component" value="Chromosome"/>
</dbReference>
<evidence type="ECO:0000313" key="2">
    <source>
        <dbReference type="Proteomes" id="UP000001522"/>
    </source>
</evidence>
<protein>
    <submittedName>
        <fullName evidence="1">Uncharacterized protein</fullName>
    </submittedName>
</protein>